<accession>A0A7M5WZT8</accession>
<sequence length="351" mass="38550">MEGIGAKGLRTKLIVNYLPQSMTDLEFKSLFATIGPVESYKILRDTATNYSFGYGFIDFQKPESADRAIADLNGHKIANKTLRVAFSKPQGASKNINLFVQGLGHRTDEEILQNLFSPYGEIVNVKVVRDAGNNSRGFGFVLFKDKSQADAAIRALQGHCDGYGMDLQIKYAKESSEQQRTHQRYKEFVRSSYQPIQPVTVNYNGDYATVVPVGNAHQISYPTNSYGGGYSPVEYQKPPRGRGMVATRFNPIARPVSNPGHNAGMSMGMGGGLNEGAPNVVFAYNIGPNATEGDMYALFSKYGRINKVDVVAGKGYGFVHMPVFHEANEAVRALNGAFYNGKSLQVSIKRR</sequence>
<keyword evidence="1" id="KW-0677">Repeat</keyword>
<dbReference type="PRINTS" id="PR00961">
    <property type="entry name" value="HUDSXLRNA"/>
</dbReference>
<feature type="domain" description="RRM" evidence="4">
    <location>
        <begin position="279"/>
        <end position="351"/>
    </location>
</feature>
<dbReference type="PANTHER" id="PTHR48025:SF1">
    <property type="entry name" value="RRM DOMAIN-CONTAINING PROTEIN"/>
    <property type="match status" value="1"/>
</dbReference>
<dbReference type="SMART" id="SM00360">
    <property type="entry name" value="RRM"/>
    <property type="match status" value="3"/>
</dbReference>
<dbReference type="AlphaFoldDB" id="A0A7M5WZT8"/>
<dbReference type="Pfam" id="PF00076">
    <property type="entry name" value="RRM_1"/>
    <property type="match status" value="3"/>
</dbReference>
<feature type="domain" description="RRM" evidence="4">
    <location>
        <begin position="96"/>
        <end position="174"/>
    </location>
</feature>
<dbReference type="GO" id="GO:0010629">
    <property type="term" value="P:negative regulation of gene expression"/>
    <property type="evidence" value="ECO:0007669"/>
    <property type="project" value="UniProtKB-ARBA"/>
</dbReference>
<dbReference type="GO" id="GO:0005737">
    <property type="term" value="C:cytoplasm"/>
    <property type="evidence" value="ECO:0007669"/>
    <property type="project" value="UniProtKB-ARBA"/>
</dbReference>
<dbReference type="EnsemblMetazoa" id="CLYHEMT015519.1">
    <property type="protein sequence ID" value="CLYHEMP015519.1"/>
    <property type="gene ID" value="CLYHEMG015519"/>
</dbReference>
<dbReference type="InterPro" id="IPR002343">
    <property type="entry name" value="Hud_Sxl_RNA"/>
</dbReference>
<organism evidence="5 6">
    <name type="scientific">Clytia hemisphaerica</name>
    <dbReference type="NCBI Taxonomy" id="252671"/>
    <lineage>
        <taxon>Eukaryota</taxon>
        <taxon>Metazoa</taxon>
        <taxon>Cnidaria</taxon>
        <taxon>Hydrozoa</taxon>
        <taxon>Hydroidolina</taxon>
        <taxon>Leptothecata</taxon>
        <taxon>Obeliida</taxon>
        <taxon>Clytiidae</taxon>
        <taxon>Clytia</taxon>
    </lineage>
</organism>
<dbReference type="RefSeq" id="XP_066918105.1">
    <property type="nucleotide sequence ID" value="XM_067062004.1"/>
</dbReference>
<dbReference type="SUPFAM" id="SSF54928">
    <property type="entry name" value="RNA-binding domain, RBD"/>
    <property type="match status" value="2"/>
</dbReference>
<dbReference type="InterPro" id="IPR012677">
    <property type="entry name" value="Nucleotide-bd_a/b_plait_sf"/>
</dbReference>
<dbReference type="Proteomes" id="UP000594262">
    <property type="component" value="Unplaced"/>
</dbReference>
<dbReference type="InterPro" id="IPR050502">
    <property type="entry name" value="Euk_RNA-bind_prot"/>
</dbReference>
<reference evidence="5" key="1">
    <citation type="submission" date="2021-01" db="UniProtKB">
        <authorList>
            <consortium name="EnsemblMetazoa"/>
        </authorList>
    </citation>
    <scope>IDENTIFICATION</scope>
</reference>
<dbReference type="PROSITE" id="PS50102">
    <property type="entry name" value="RRM"/>
    <property type="match status" value="3"/>
</dbReference>
<evidence type="ECO:0000313" key="5">
    <source>
        <dbReference type="EnsemblMetazoa" id="CLYHEMP015519.1"/>
    </source>
</evidence>
<dbReference type="CDD" id="cd00590">
    <property type="entry name" value="RRM_SF"/>
    <property type="match status" value="1"/>
</dbReference>
<dbReference type="FunFam" id="3.30.70.330:FF:000383">
    <property type="entry name" value="Sex lethal, isoform D"/>
    <property type="match status" value="1"/>
</dbReference>
<dbReference type="PANTHER" id="PTHR48025">
    <property type="entry name" value="OS02G0815200 PROTEIN"/>
    <property type="match status" value="1"/>
</dbReference>
<evidence type="ECO:0000256" key="3">
    <source>
        <dbReference type="PROSITE-ProRule" id="PRU00176"/>
    </source>
</evidence>
<protein>
    <recommendedName>
        <fullName evidence="4">RRM domain-containing protein</fullName>
    </recommendedName>
</protein>
<dbReference type="GO" id="GO:0003729">
    <property type="term" value="F:mRNA binding"/>
    <property type="evidence" value="ECO:0007669"/>
    <property type="project" value="TreeGrafter"/>
</dbReference>
<evidence type="ECO:0000313" key="6">
    <source>
        <dbReference type="Proteomes" id="UP000594262"/>
    </source>
</evidence>
<dbReference type="GO" id="GO:0009967">
    <property type="term" value="P:positive regulation of signal transduction"/>
    <property type="evidence" value="ECO:0007669"/>
    <property type="project" value="UniProtKB-ARBA"/>
</dbReference>
<dbReference type="Gene3D" id="3.30.70.330">
    <property type="match status" value="3"/>
</dbReference>
<evidence type="ECO:0000256" key="2">
    <source>
        <dbReference type="ARBA" id="ARBA00022884"/>
    </source>
</evidence>
<dbReference type="InterPro" id="IPR000504">
    <property type="entry name" value="RRM_dom"/>
</dbReference>
<proteinExistence type="predicted"/>
<feature type="domain" description="RRM" evidence="4">
    <location>
        <begin position="11"/>
        <end position="89"/>
    </location>
</feature>
<keyword evidence="6" id="KW-1185">Reference proteome</keyword>
<dbReference type="InterPro" id="IPR035979">
    <property type="entry name" value="RBD_domain_sf"/>
</dbReference>
<evidence type="ECO:0000256" key="1">
    <source>
        <dbReference type="ARBA" id="ARBA00022737"/>
    </source>
</evidence>
<keyword evidence="2 3" id="KW-0694">RNA-binding</keyword>
<dbReference type="GO" id="GO:1990904">
    <property type="term" value="C:ribonucleoprotein complex"/>
    <property type="evidence" value="ECO:0007669"/>
    <property type="project" value="InterPro"/>
</dbReference>
<name>A0A7M5WZT8_9CNID</name>
<dbReference type="GeneID" id="136805420"/>
<dbReference type="OrthoDB" id="266020at2759"/>
<dbReference type="GO" id="GO:0005634">
    <property type="term" value="C:nucleus"/>
    <property type="evidence" value="ECO:0007669"/>
    <property type="project" value="TreeGrafter"/>
</dbReference>
<evidence type="ECO:0000259" key="4">
    <source>
        <dbReference type="PROSITE" id="PS50102"/>
    </source>
</evidence>
<dbReference type="EnsemblMetazoa" id="CLYHEMT015519.2">
    <property type="protein sequence ID" value="CLYHEMP015519.2"/>
    <property type="gene ID" value="CLYHEMG015519"/>
</dbReference>